<protein>
    <submittedName>
        <fullName evidence="2">Uncharacterized protein</fullName>
    </submittedName>
</protein>
<keyword evidence="1" id="KW-0812">Transmembrane</keyword>
<keyword evidence="1" id="KW-0472">Membrane</keyword>
<name>A0A0F9I814_9ZZZZ</name>
<evidence type="ECO:0000256" key="1">
    <source>
        <dbReference type="SAM" id="Phobius"/>
    </source>
</evidence>
<proteinExistence type="predicted"/>
<accession>A0A0F9I814</accession>
<sequence length="73" mass="8134">MSITNKQIWDELRALGMLIRGDPEDREDLGLLGDVRENSQFRRTAMKVVWLLVVAIIGAWGTIVAQVILNGGN</sequence>
<keyword evidence="1" id="KW-1133">Transmembrane helix</keyword>
<feature type="transmembrane region" description="Helical" evidence="1">
    <location>
        <begin position="48"/>
        <end position="69"/>
    </location>
</feature>
<gene>
    <name evidence="2" type="ORF">LCGC14_1909500</name>
</gene>
<organism evidence="2">
    <name type="scientific">marine sediment metagenome</name>
    <dbReference type="NCBI Taxonomy" id="412755"/>
    <lineage>
        <taxon>unclassified sequences</taxon>
        <taxon>metagenomes</taxon>
        <taxon>ecological metagenomes</taxon>
    </lineage>
</organism>
<comment type="caution">
    <text evidence="2">The sequence shown here is derived from an EMBL/GenBank/DDBJ whole genome shotgun (WGS) entry which is preliminary data.</text>
</comment>
<evidence type="ECO:0000313" key="2">
    <source>
        <dbReference type="EMBL" id="KKL89955.1"/>
    </source>
</evidence>
<reference evidence="2" key="1">
    <citation type="journal article" date="2015" name="Nature">
        <title>Complex archaea that bridge the gap between prokaryotes and eukaryotes.</title>
        <authorList>
            <person name="Spang A."/>
            <person name="Saw J.H."/>
            <person name="Jorgensen S.L."/>
            <person name="Zaremba-Niedzwiedzka K."/>
            <person name="Martijn J."/>
            <person name="Lind A.E."/>
            <person name="van Eijk R."/>
            <person name="Schleper C."/>
            <person name="Guy L."/>
            <person name="Ettema T.J."/>
        </authorList>
    </citation>
    <scope>NUCLEOTIDE SEQUENCE</scope>
</reference>
<dbReference type="AlphaFoldDB" id="A0A0F9I814"/>
<dbReference type="EMBL" id="LAZR01020143">
    <property type="protein sequence ID" value="KKL89955.1"/>
    <property type="molecule type" value="Genomic_DNA"/>
</dbReference>